<feature type="signal peptide" evidence="1">
    <location>
        <begin position="1"/>
        <end position="28"/>
    </location>
</feature>
<dbReference type="EMBL" id="DS469529">
    <property type="protein sequence ID" value="EDO46203.1"/>
    <property type="molecule type" value="Genomic_DNA"/>
</dbReference>
<dbReference type="eggNOG" id="ENOG502T1NV">
    <property type="taxonomic scope" value="Eukaryota"/>
</dbReference>
<gene>
    <name evidence="2" type="ORF">NEMVEDRAFT_v1g240016</name>
</gene>
<proteinExistence type="predicted"/>
<organism evidence="2 3">
    <name type="scientific">Nematostella vectensis</name>
    <name type="common">Starlet sea anemone</name>
    <dbReference type="NCBI Taxonomy" id="45351"/>
    <lineage>
        <taxon>Eukaryota</taxon>
        <taxon>Metazoa</taxon>
        <taxon>Cnidaria</taxon>
        <taxon>Anthozoa</taxon>
        <taxon>Hexacorallia</taxon>
        <taxon>Actiniaria</taxon>
        <taxon>Edwardsiidae</taxon>
        <taxon>Nematostella</taxon>
    </lineage>
</organism>
<dbReference type="OrthoDB" id="5971485at2759"/>
<protein>
    <submittedName>
        <fullName evidence="2">Uncharacterized protein</fullName>
    </submittedName>
</protein>
<reference evidence="2 3" key="1">
    <citation type="journal article" date="2007" name="Science">
        <title>Sea anemone genome reveals ancestral eumetazoan gene repertoire and genomic organization.</title>
        <authorList>
            <person name="Putnam N.H."/>
            <person name="Srivastava M."/>
            <person name="Hellsten U."/>
            <person name="Dirks B."/>
            <person name="Chapman J."/>
            <person name="Salamov A."/>
            <person name="Terry A."/>
            <person name="Shapiro H."/>
            <person name="Lindquist E."/>
            <person name="Kapitonov V.V."/>
            <person name="Jurka J."/>
            <person name="Genikhovich G."/>
            <person name="Grigoriev I.V."/>
            <person name="Lucas S.M."/>
            <person name="Steele R.E."/>
            <person name="Finnerty J.R."/>
            <person name="Technau U."/>
            <person name="Martindale M.Q."/>
            <person name="Rokhsar D.S."/>
        </authorList>
    </citation>
    <scope>NUCLEOTIDE SEQUENCE [LARGE SCALE GENOMIC DNA]</scope>
    <source>
        <strain evidence="3">CH2 X CH6</strain>
    </source>
</reference>
<dbReference type="AlphaFoldDB" id="A7RQQ0"/>
<dbReference type="InParanoid" id="A7RQQ0"/>
<evidence type="ECO:0000256" key="1">
    <source>
        <dbReference type="SAM" id="SignalP"/>
    </source>
</evidence>
<name>A7RQQ0_NEMVE</name>
<feature type="chain" id="PRO_5002712010" evidence="1">
    <location>
        <begin position="29"/>
        <end position="419"/>
    </location>
</feature>
<evidence type="ECO:0000313" key="3">
    <source>
        <dbReference type="Proteomes" id="UP000001593"/>
    </source>
</evidence>
<dbReference type="OMA" id="PADPRIC"/>
<dbReference type="PROSITE" id="PS51257">
    <property type="entry name" value="PROKAR_LIPOPROTEIN"/>
    <property type="match status" value="1"/>
</dbReference>
<dbReference type="KEGG" id="nve:5518251"/>
<evidence type="ECO:0000313" key="2">
    <source>
        <dbReference type="EMBL" id="EDO46203.1"/>
    </source>
</evidence>
<dbReference type="HOGENOM" id="CLU_656042_0_0_1"/>
<keyword evidence="1" id="KW-0732">Signal</keyword>
<accession>A7RQQ0</accession>
<dbReference type="Proteomes" id="UP000001593">
    <property type="component" value="Unassembled WGS sequence"/>
</dbReference>
<sequence>MYPMRSLTNSILIAVFVVLVTLATTSYSCSTEEFENQARSCVNSFVDTFKIDSNSDCGLTYNAAVSCINEKVKNCLRNARNESTQAIKFLAHVYKADKNFYCEDGLLMTLANHRQIAQKDCSEKFFKKTRKCSGNFLKKYRKNRGSFKNCKRFFEAKRCMLQAVESNCNTSRWQQAMIADYKHKYNPYCPDRQDPGSHKVGGGAFGRCTQKSYVIKSRGCIALFVHAIQQSSGRHCRSTVNKVLLTCIKKTVKRCLRGTRDTKQLDSDVERSLNGQAIQNQYCEGGYLETLPLDAGRCSKEYFETLQGKCNSGFIAKYRANKADPNLCWEYSMVKECARNMTLNHCSLTDDLKQQVEFVYGDFNPFCKNAKDPVVSNLVPGENKRRTTKTGTSRASSTARGYRTTVLTMTILVMLITIR</sequence>
<keyword evidence="3" id="KW-1185">Reference proteome</keyword>